<proteinExistence type="predicted"/>
<dbReference type="RefSeq" id="WP_083167306.1">
    <property type="nucleotide sequence ID" value="NZ_MVHF01000034.1"/>
</dbReference>
<evidence type="ECO:0000313" key="2">
    <source>
        <dbReference type="Proteomes" id="UP000192448"/>
    </source>
</evidence>
<dbReference type="OrthoDB" id="4633378at2"/>
<comment type="caution">
    <text evidence="1">The sequence shown here is derived from an EMBL/GenBank/DDBJ whole genome shotgun (WGS) entry which is preliminary data.</text>
</comment>
<gene>
    <name evidence="1" type="ORF">BST13_26555</name>
</gene>
<accession>A0A1X0AIR4</accession>
<reference evidence="1 2" key="1">
    <citation type="submission" date="2017-02" db="EMBL/GenBank/DDBJ databases">
        <title>The new phylogeny of genus Mycobacterium.</title>
        <authorList>
            <person name="Tortoli E."/>
            <person name="Trovato A."/>
            <person name="Cirillo D.M."/>
        </authorList>
    </citation>
    <scope>NUCLEOTIDE SEQUENCE [LARGE SCALE GENOMIC DNA]</scope>
    <source>
        <strain evidence="1 2">RW6</strain>
    </source>
</reference>
<dbReference type="EMBL" id="MVHF01000034">
    <property type="protein sequence ID" value="ORA29902.1"/>
    <property type="molecule type" value="Genomic_DNA"/>
</dbReference>
<dbReference type="Proteomes" id="UP000192448">
    <property type="component" value="Unassembled WGS sequence"/>
</dbReference>
<evidence type="ECO:0000313" key="1">
    <source>
        <dbReference type="EMBL" id="ORA29902.1"/>
    </source>
</evidence>
<sequence>MTVQVTRNDGLTDEFARFGDRYIKHADGSLEVVRAGTMQPVTYPLGGWTEVAGDEKRKRHGLFRHRL</sequence>
<name>A0A1X0AIR4_9MYCO</name>
<dbReference type="AlphaFoldDB" id="A0A1X0AIR4"/>
<protein>
    <submittedName>
        <fullName evidence="1">Uncharacterized protein</fullName>
    </submittedName>
</protein>
<keyword evidence="2" id="KW-1185">Reference proteome</keyword>
<organism evidence="1 2">
    <name type="scientific">Mycobacterium aquaticum</name>
    <dbReference type="NCBI Taxonomy" id="1927124"/>
    <lineage>
        <taxon>Bacteria</taxon>
        <taxon>Bacillati</taxon>
        <taxon>Actinomycetota</taxon>
        <taxon>Actinomycetes</taxon>
        <taxon>Mycobacteriales</taxon>
        <taxon>Mycobacteriaceae</taxon>
        <taxon>Mycobacterium</taxon>
    </lineage>
</organism>